<feature type="domain" description="6-phospho-N-acetylmuramidase N-terminal" evidence="1">
    <location>
        <begin position="2"/>
        <end position="83"/>
    </location>
</feature>
<dbReference type="InterPro" id="IPR013785">
    <property type="entry name" value="Aldolase_TIM"/>
</dbReference>
<evidence type="ECO:0000313" key="2">
    <source>
        <dbReference type="EMBL" id="EUJ29530.1"/>
    </source>
</evidence>
<dbReference type="InterPro" id="IPR017853">
    <property type="entry name" value="GH"/>
</dbReference>
<dbReference type="PANTHER" id="PTHR38435:SF2">
    <property type="entry name" value="DUF871 DOMAIN-CONTAINING PROTEIN"/>
    <property type="match status" value="1"/>
</dbReference>
<dbReference type="STRING" id="1265820.PCORN_10202"/>
<dbReference type="OrthoDB" id="5809921at2"/>
<accession>W7BXW1</accession>
<comment type="caution">
    <text evidence="2">The sequence shown here is derived from an EMBL/GenBank/DDBJ whole genome shotgun (WGS) entry which is preliminary data.</text>
</comment>
<evidence type="ECO:0000313" key="3">
    <source>
        <dbReference type="Proteomes" id="UP000019254"/>
    </source>
</evidence>
<organism evidence="2 3">
    <name type="scientific">Listeria cornellensis FSL F6-0969</name>
    <dbReference type="NCBI Taxonomy" id="1265820"/>
    <lineage>
        <taxon>Bacteria</taxon>
        <taxon>Bacillati</taxon>
        <taxon>Bacillota</taxon>
        <taxon>Bacilli</taxon>
        <taxon>Bacillales</taxon>
        <taxon>Listeriaceae</taxon>
        <taxon>Listeria</taxon>
    </lineage>
</organism>
<dbReference type="InterPro" id="IPR008589">
    <property type="entry name" value="MupG"/>
</dbReference>
<sequence>MFGISIYLSSDHDFETTIQQASKNGFSLIFSSLHIPEENPANYRYLLTRLGAAANAHDMQLILDISSESLAHIGLKIDNADQLPN</sequence>
<dbReference type="PANTHER" id="PTHR38435">
    <property type="match status" value="1"/>
</dbReference>
<dbReference type="PATRIC" id="fig|1265820.5.peg.1998"/>
<dbReference type="Gene3D" id="3.20.20.70">
    <property type="entry name" value="Aldolase class I"/>
    <property type="match status" value="1"/>
</dbReference>
<protein>
    <submittedName>
        <fullName evidence="2">Outer surface protein</fullName>
    </submittedName>
</protein>
<dbReference type="EMBL" id="AODE01000019">
    <property type="protein sequence ID" value="EUJ29530.1"/>
    <property type="molecule type" value="Genomic_DNA"/>
</dbReference>
<dbReference type="Pfam" id="PF19200">
    <property type="entry name" value="MupG_N"/>
    <property type="match status" value="1"/>
</dbReference>
<dbReference type="InterPro" id="IPR043797">
    <property type="entry name" value="MupG_N"/>
</dbReference>
<reference evidence="2 3" key="1">
    <citation type="journal article" date="2014" name="Int. J. Syst. Evol. Microbiol.">
        <title>Listeria floridensis sp. nov., Listeria aquatica sp. nov., Listeria cornellensis sp. nov., Listeria riparia sp. nov. and Listeria grandensis sp. nov., from agricultural and natural environments.</title>
        <authorList>
            <person name="den Bakker H.C."/>
            <person name="Warchocki S."/>
            <person name="Wright E.M."/>
            <person name="Allred A.F."/>
            <person name="Ahlstrom C."/>
            <person name="Manuel C.S."/>
            <person name="Stasiewicz M.J."/>
            <person name="Burrell A."/>
            <person name="Roof S."/>
            <person name="Strawn L."/>
            <person name="Fortes E.D."/>
            <person name="Nightingale K.K."/>
            <person name="Kephart D."/>
            <person name="Wiedmann M."/>
        </authorList>
    </citation>
    <scope>NUCLEOTIDE SEQUENCE [LARGE SCALE GENOMIC DNA]</scope>
    <source>
        <strain evidence="3">FSL F6-969</strain>
    </source>
</reference>
<evidence type="ECO:0000259" key="1">
    <source>
        <dbReference type="Pfam" id="PF19200"/>
    </source>
</evidence>
<keyword evidence="3" id="KW-1185">Reference proteome</keyword>
<proteinExistence type="predicted"/>
<gene>
    <name evidence="2" type="ORF">PCORN_10202</name>
</gene>
<dbReference type="Proteomes" id="UP000019254">
    <property type="component" value="Unassembled WGS sequence"/>
</dbReference>
<dbReference type="SUPFAM" id="SSF51445">
    <property type="entry name" value="(Trans)glycosidases"/>
    <property type="match status" value="1"/>
</dbReference>
<dbReference type="AlphaFoldDB" id="W7BXW1"/>
<name>W7BXW1_9LIST</name>